<gene>
    <name evidence="4" type="ORF">VT50_0223930</name>
</gene>
<evidence type="ECO:0000259" key="3">
    <source>
        <dbReference type="Pfam" id="PF20177"/>
    </source>
</evidence>
<feature type="region of interest" description="Disordered" evidence="1">
    <location>
        <begin position="200"/>
        <end position="226"/>
    </location>
</feature>
<dbReference type="Proteomes" id="UP000033615">
    <property type="component" value="Unassembled WGS sequence"/>
</dbReference>
<feature type="transmembrane region" description="Helical" evidence="2">
    <location>
        <begin position="83"/>
        <end position="106"/>
    </location>
</feature>
<keyword evidence="5" id="KW-1185">Reference proteome</keyword>
<protein>
    <recommendedName>
        <fullName evidence="3">DUF6542 domain-containing protein</fullName>
    </recommendedName>
</protein>
<feature type="domain" description="DUF6542" evidence="3">
    <location>
        <begin position="82"/>
        <end position="195"/>
    </location>
</feature>
<keyword evidence="2" id="KW-1133">Transmembrane helix</keyword>
<dbReference type="EMBL" id="LAKD02000063">
    <property type="protein sequence ID" value="OPF76055.1"/>
    <property type="molecule type" value="Genomic_DNA"/>
</dbReference>
<proteinExistence type="predicted"/>
<evidence type="ECO:0000256" key="1">
    <source>
        <dbReference type="SAM" id="MobiDB-lite"/>
    </source>
</evidence>
<evidence type="ECO:0000256" key="2">
    <source>
        <dbReference type="SAM" id="Phobius"/>
    </source>
</evidence>
<keyword evidence="2" id="KW-0472">Membrane</keyword>
<feature type="transmembrane region" description="Helical" evidence="2">
    <location>
        <begin position="134"/>
        <end position="152"/>
    </location>
</feature>
<dbReference type="AlphaFoldDB" id="A0A1V4D0L0"/>
<feature type="compositionally biased region" description="Low complexity" evidence="1">
    <location>
        <begin position="41"/>
        <end position="58"/>
    </location>
</feature>
<organism evidence="4 5">
    <name type="scientific">Streptomyces antioxidans</name>
    <dbReference type="NCBI Taxonomy" id="1507734"/>
    <lineage>
        <taxon>Bacteria</taxon>
        <taxon>Bacillati</taxon>
        <taxon>Actinomycetota</taxon>
        <taxon>Actinomycetes</taxon>
        <taxon>Kitasatosporales</taxon>
        <taxon>Streptomycetaceae</taxon>
        <taxon>Streptomyces</taxon>
    </lineage>
</organism>
<feature type="compositionally biased region" description="Basic residues" evidence="1">
    <location>
        <begin position="200"/>
        <end position="213"/>
    </location>
</feature>
<feature type="compositionally biased region" description="Gly residues" evidence="1">
    <location>
        <begin position="30"/>
        <end position="40"/>
    </location>
</feature>
<feature type="region of interest" description="Disordered" evidence="1">
    <location>
        <begin position="1"/>
        <end position="58"/>
    </location>
</feature>
<dbReference type="Pfam" id="PF20177">
    <property type="entry name" value="DUF6542"/>
    <property type="match status" value="1"/>
</dbReference>
<dbReference type="RefSeq" id="WP_046090602.1">
    <property type="nucleotide sequence ID" value="NZ_LAKD02000063.1"/>
</dbReference>
<keyword evidence="2" id="KW-0812">Transmembrane</keyword>
<sequence>MEPYSTRTPRRTAAPPPRPAADDTYPGRGRSTGQGRGQPGGTARAARPAARRTGPSGAAAALPAVLPALLRRARGLSLPDPRLTGLGAGLLTTLTMLGIGCLDALLLSGSPTVYSVLFLPACAACGLWVRPADLLAAPVAAPLAYTVGLLPINEGSAGLSGQAVGVFTALSLQAGWLYAGTLLTVVIALVRRAALVTRRRRQQRPRPSRHPRSPRYSEAAPVRSRP</sequence>
<accession>A0A1V4D0L0</accession>
<reference evidence="4" key="1">
    <citation type="submission" date="2016-12" db="EMBL/GenBank/DDBJ databases">
        <title>Genome sequence of Streptomyces antioxidans MUSC 164.</title>
        <authorList>
            <person name="Lee L.-H."/>
            <person name="Ser H.-L."/>
        </authorList>
    </citation>
    <scope>NUCLEOTIDE SEQUENCE [LARGE SCALE GENOMIC DNA]</scope>
    <source>
        <strain evidence="4">MUSC 164</strain>
    </source>
</reference>
<feature type="transmembrane region" description="Helical" evidence="2">
    <location>
        <begin position="112"/>
        <end position="129"/>
    </location>
</feature>
<evidence type="ECO:0000313" key="5">
    <source>
        <dbReference type="Proteomes" id="UP000033615"/>
    </source>
</evidence>
<name>A0A1V4D0L0_9ACTN</name>
<comment type="caution">
    <text evidence="4">The sequence shown here is derived from an EMBL/GenBank/DDBJ whole genome shotgun (WGS) entry which is preliminary data.</text>
</comment>
<feature type="transmembrane region" description="Helical" evidence="2">
    <location>
        <begin position="164"/>
        <end position="190"/>
    </location>
</feature>
<dbReference type="InterPro" id="IPR046672">
    <property type="entry name" value="DUF6542"/>
</dbReference>
<evidence type="ECO:0000313" key="4">
    <source>
        <dbReference type="EMBL" id="OPF76055.1"/>
    </source>
</evidence>
<dbReference type="OrthoDB" id="4334282at2"/>